<dbReference type="Proteomes" id="UP000220251">
    <property type="component" value="Unassembled WGS sequence"/>
</dbReference>
<evidence type="ECO:0000313" key="2">
    <source>
        <dbReference type="EMBL" id="CRX37374.1"/>
    </source>
</evidence>
<sequence>MGLLSPESFSKARFVMTKFLFSMLAVFAVSAPLTGVCYKCEVIREENKKLPPPKHEYYEDYLEEQKAEGKTTSGAVEFIEESPAKDVSLNKEDNE</sequence>
<feature type="region of interest" description="Disordered" evidence="1">
    <location>
        <begin position="66"/>
        <end position="95"/>
    </location>
</feature>
<feature type="compositionally biased region" description="Basic and acidic residues" evidence="1">
    <location>
        <begin position="82"/>
        <end position="95"/>
    </location>
</feature>
<reference evidence="3" key="1">
    <citation type="submission" date="2015-06" db="EMBL/GenBank/DDBJ databases">
        <authorList>
            <person name="Bertelli C."/>
        </authorList>
    </citation>
    <scope>NUCLEOTIDE SEQUENCE [LARGE SCALE GENOMIC DNA]</scope>
    <source>
        <strain evidence="3">CRIB-30</strain>
    </source>
</reference>
<keyword evidence="3" id="KW-1185">Reference proteome</keyword>
<gene>
    <name evidence="2" type="ORF">ELAC_0010</name>
</gene>
<evidence type="ECO:0000313" key="3">
    <source>
        <dbReference type="Proteomes" id="UP000220251"/>
    </source>
</evidence>
<evidence type="ECO:0000256" key="1">
    <source>
        <dbReference type="SAM" id="MobiDB-lite"/>
    </source>
</evidence>
<dbReference type="AlphaFoldDB" id="A0A0H5DPH8"/>
<name>A0A0H5DPH8_9BACT</name>
<organism evidence="2 3">
    <name type="scientific">Estrella lausannensis</name>
    <dbReference type="NCBI Taxonomy" id="483423"/>
    <lineage>
        <taxon>Bacteria</taxon>
        <taxon>Pseudomonadati</taxon>
        <taxon>Chlamydiota</taxon>
        <taxon>Chlamydiia</taxon>
        <taxon>Parachlamydiales</taxon>
        <taxon>Candidatus Criblamydiaceae</taxon>
        <taxon>Estrella</taxon>
    </lineage>
</organism>
<accession>A0A0H5DPH8</accession>
<proteinExistence type="predicted"/>
<protein>
    <submittedName>
        <fullName evidence="2">Conserved putative secreted protein</fullName>
    </submittedName>
</protein>
<dbReference type="EMBL" id="CWGJ01000001">
    <property type="protein sequence ID" value="CRX37374.1"/>
    <property type="molecule type" value="Genomic_DNA"/>
</dbReference>